<dbReference type="NCBIfam" id="TIGR02532">
    <property type="entry name" value="IV_pilin_GFxxxE"/>
    <property type="match status" value="1"/>
</dbReference>
<protein>
    <submittedName>
        <fullName evidence="3">Prepilin-type N-terminal cleavage/methylation domain-containing protein</fullName>
    </submittedName>
</protein>
<name>A0A7C2P5D9_9PLAN</name>
<evidence type="ECO:0000313" key="3">
    <source>
        <dbReference type="EMBL" id="HEN15175.1"/>
    </source>
</evidence>
<keyword evidence="2" id="KW-0472">Membrane</keyword>
<evidence type="ECO:0000256" key="2">
    <source>
        <dbReference type="SAM" id="Phobius"/>
    </source>
</evidence>
<feature type="transmembrane region" description="Helical" evidence="2">
    <location>
        <begin position="86"/>
        <end position="109"/>
    </location>
</feature>
<dbReference type="InterPro" id="IPR012902">
    <property type="entry name" value="N_methyl_site"/>
</dbReference>
<keyword evidence="2" id="KW-1133">Transmembrane helix</keyword>
<feature type="region of interest" description="Disordered" evidence="1">
    <location>
        <begin position="13"/>
        <end position="37"/>
    </location>
</feature>
<dbReference type="PROSITE" id="PS00409">
    <property type="entry name" value="PROKAR_NTER_METHYL"/>
    <property type="match status" value="1"/>
</dbReference>
<evidence type="ECO:0000256" key="1">
    <source>
        <dbReference type="SAM" id="MobiDB-lite"/>
    </source>
</evidence>
<dbReference type="EMBL" id="DSOK01000197">
    <property type="protein sequence ID" value="HEN15175.1"/>
    <property type="molecule type" value="Genomic_DNA"/>
</dbReference>
<sequence>MMKVESGEWLVVSGEGAPPVPSPPSAGERDRVKGPTATVRSNLTRRFGASTNTSLKRKRGNLSRRSRIPSLARRARVAFYAERRGFTLVEMLVAVALVMLLMTLFAQVFQMAGGSVSTQRGLMENDQRARTVQTLLYGDLTKRTFRHAIPFAFNEAVTAVEADLPHRRGYISISENDPFNDTDDVLALTVDAAITKESPDVLSFYGKALALAPASLSTTNQYRYYRTNLNQPETDDGRLDLNQSADAQTAEVVYFLRNGNLYRRVLLIRQQSNSTDDDQPQDDAGQRFFARDFVPPGGSSWTPYPGGFAGASNFWKDFDYSAHPSLRADTSVSPPFVYDGAKFNGSLKTLQVKPDPVAFPPPDKIGYPPNRFGHNTVAPSPTGSPPPPPLFGGQPREYGTGGWWVGRLTMEETSMSSWTYPQLTHPCTGSYSDTSNPMNSAVAWNDANGDHVIDGLNGGSRRGEDLLLSNVHSFDIKVWDDVLNEFVDVGHSLPTGTGVTWNGSAFVQIPVWGDYHINNRLNWLYGPKAATPTSSANRAFDTWYPWQTSQISVDFNQDATLTHEDTNNDGVLTFSGMNVDTDTNGNGTLLDHENGPPFRPRKFWPSDSTAAGGRPRLDRWQANQPYTVGTKVFPPQTATEHYSEPFYYVCVNATDNNMSGDTTSGASWQGSSTRIDGLNFQDNELVWQAVDNRKPLRAIQITLRFLDPSTQQMRTLTIQHSLVE</sequence>
<feature type="region of interest" description="Disordered" evidence="1">
    <location>
        <begin position="371"/>
        <end position="396"/>
    </location>
</feature>
<dbReference type="Pfam" id="PF07963">
    <property type="entry name" value="N_methyl"/>
    <property type="match status" value="1"/>
</dbReference>
<comment type="caution">
    <text evidence="3">The sequence shown here is derived from an EMBL/GenBank/DDBJ whole genome shotgun (WGS) entry which is preliminary data.</text>
</comment>
<keyword evidence="2" id="KW-0812">Transmembrane</keyword>
<feature type="region of interest" description="Disordered" evidence="1">
    <location>
        <begin position="596"/>
        <end position="616"/>
    </location>
</feature>
<proteinExistence type="predicted"/>
<gene>
    <name evidence="3" type="ORF">ENQ76_06875</name>
</gene>
<reference evidence="3" key="1">
    <citation type="journal article" date="2020" name="mSystems">
        <title>Genome- and Community-Level Interaction Insights into Carbon Utilization and Element Cycling Functions of Hydrothermarchaeota in Hydrothermal Sediment.</title>
        <authorList>
            <person name="Zhou Z."/>
            <person name="Liu Y."/>
            <person name="Xu W."/>
            <person name="Pan J."/>
            <person name="Luo Z.H."/>
            <person name="Li M."/>
        </authorList>
    </citation>
    <scope>NUCLEOTIDE SEQUENCE [LARGE SCALE GENOMIC DNA]</scope>
    <source>
        <strain evidence="3">SpSt-339</strain>
    </source>
</reference>
<dbReference type="AlphaFoldDB" id="A0A7C2P5D9"/>
<organism evidence="3">
    <name type="scientific">Schlesneria paludicola</name>
    <dbReference type="NCBI Taxonomy" id="360056"/>
    <lineage>
        <taxon>Bacteria</taxon>
        <taxon>Pseudomonadati</taxon>
        <taxon>Planctomycetota</taxon>
        <taxon>Planctomycetia</taxon>
        <taxon>Planctomycetales</taxon>
        <taxon>Planctomycetaceae</taxon>
        <taxon>Schlesneria</taxon>
    </lineage>
</organism>
<accession>A0A7C2P5D9</accession>